<sequence length="97" mass="11584">MNNISEDENKIILNSINAHGIYFKKSVRRELEKVVDLRICEEYPIHYFGGTQIDILARYQHENTLNILTIECKKAYAPYKKWIFFESCEAEYQLKLH</sequence>
<proteinExistence type="predicted"/>
<gene>
    <name evidence="1" type="ORF">H6G94_05390</name>
</gene>
<dbReference type="EMBL" id="JACJTC010000003">
    <property type="protein sequence ID" value="MBD2610711.1"/>
    <property type="molecule type" value="Genomic_DNA"/>
</dbReference>
<reference evidence="1 2" key="1">
    <citation type="journal article" date="2020" name="ISME J.">
        <title>Comparative genomics reveals insights into cyanobacterial evolution and habitat adaptation.</title>
        <authorList>
            <person name="Chen M.Y."/>
            <person name="Teng W.K."/>
            <person name="Zhao L."/>
            <person name="Hu C.X."/>
            <person name="Zhou Y.K."/>
            <person name="Han B.P."/>
            <person name="Song L.R."/>
            <person name="Shu W.S."/>
        </authorList>
    </citation>
    <scope>NUCLEOTIDE SEQUENCE [LARGE SCALE GENOMIC DNA]</scope>
    <source>
        <strain evidence="1 2">FACHB-252</strain>
    </source>
</reference>
<protein>
    <submittedName>
        <fullName evidence="1">Uncharacterized protein</fullName>
    </submittedName>
</protein>
<dbReference type="Proteomes" id="UP000606396">
    <property type="component" value="Unassembled WGS sequence"/>
</dbReference>
<evidence type="ECO:0000313" key="2">
    <source>
        <dbReference type="Proteomes" id="UP000606396"/>
    </source>
</evidence>
<comment type="caution">
    <text evidence="1">The sequence shown here is derived from an EMBL/GenBank/DDBJ whole genome shotgun (WGS) entry which is preliminary data.</text>
</comment>
<name>A0ABR8H606_NOSPU</name>
<evidence type="ECO:0000313" key="1">
    <source>
        <dbReference type="EMBL" id="MBD2610711.1"/>
    </source>
</evidence>
<dbReference type="RefSeq" id="WP_190948619.1">
    <property type="nucleotide sequence ID" value="NZ_JACJTC010000003.1"/>
</dbReference>
<keyword evidence="2" id="KW-1185">Reference proteome</keyword>
<accession>A0ABR8H606</accession>
<organism evidence="1 2">
    <name type="scientific">Nostoc punctiforme FACHB-252</name>
    <dbReference type="NCBI Taxonomy" id="1357509"/>
    <lineage>
        <taxon>Bacteria</taxon>
        <taxon>Bacillati</taxon>
        <taxon>Cyanobacteriota</taxon>
        <taxon>Cyanophyceae</taxon>
        <taxon>Nostocales</taxon>
        <taxon>Nostocaceae</taxon>
        <taxon>Nostoc</taxon>
    </lineage>
</organism>